<dbReference type="InParanoid" id="A0A286UD35"/>
<gene>
    <name evidence="6" type="ORF">PNOK_0758700</name>
</gene>
<proteinExistence type="predicted"/>
<sequence>MVLEVSTLFLGNKNSTLVGNDLIHRTEYARVTQYNYARITSESPCKGACTDHVASCTVVVLHSPTTKRTTLSHSPNFMTMLTFIPLIDWVTGGLGNTNPTPEEQVLFCSGLGARPCVLEAYILRGFAYAAPDSEKFNHAGWIRDFRNFFEMIAQVRHISLHIEDSSRLLSSGAVLVDKGSGRITHVELEPDLVPHSASSSLPSPRRIVITLEHPDFAGQYTTAQECQDLFIGSLLNSRREPEPTPLKLQFDSQSYLLPHPLSDEARQLIRSKRLYEPSSVQSAIIRAFGKTDDWMNEGGNPRMSNQFATLRSLLKSVADDRPCELCPKEASKMCSACRGAWYCGDVHQRQDWRMHKVWCRLHPYDK</sequence>
<keyword evidence="2 4" id="KW-0863">Zinc-finger</keyword>
<keyword evidence="3" id="KW-0862">Zinc</keyword>
<dbReference type="PROSITE" id="PS50865">
    <property type="entry name" value="ZF_MYND_2"/>
    <property type="match status" value="1"/>
</dbReference>
<accession>A0A286UD35</accession>
<reference evidence="6 7" key="1">
    <citation type="journal article" date="2017" name="Mol. Ecol.">
        <title>Comparative and population genomic landscape of Phellinus noxius: A hypervariable fungus causing root rot in trees.</title>
        <authorList>
            <person name="Chung C.L."/>
            <person name="Lee T.J."/>
            <person name="Akiba M."/>
            <person name="Lee H.H."/>
            <person name="Kuo T.H."/>
            <person name="Liu D."/>
            <person name="Ke H.M."/>
            <person name="Yokoi T."/>
            <person name="Roa M.B."/>
            <person name="Lu M.J."/>
            <person name="Chang Y.Y."/>
            <person name="Ann P.J."/>
            <person name="Tsai J.N."/>
            <person name="Chen C.Y."/>
            <person name="Tzean S.S."/>
            <person name="Ota Y."/>
            <person name="Hattori T."/>
            <person name="Sahashi N."/>
            <person name="Liou R.F."/>
            <person name="Kikuchi T."/>
            <person name="Tsai I.J."/>
        </authorList>
    </citation>
    <scope>NUCLEOTIDE SEQUENCE [LARGE SCALE GENOMIC DNA]</scope>
    <source>
        <strain evidence="6 7">FFPRI411160</strain>
    </source>
</reference>
<dbReference type="Proteomes" id="UP000217199">
    <property type="component" value="Unassembled WGS sequence"/>
</dbReference>
<comment type="caution">
    <text evidence="6">The sequence shown here is derived from an EMBL/GenBank/DDBJ whole genome shotgun (WGS) entry which is preliminary data.</text>
</comment>
<evidence type="ECO:0000259" key="5">
    <source>
        <dbReference type="PROSITE" id="PS50865"/>
    </source>
</evidence>
<dbReference type="InterPro" id="IPR002893">
    <property type="entry name" value="Znf_MYND"/>
</dbReference>
<protein>
    <recommendedName>
        <fullName evidence="5">MYND-type domain-containing protein</fullName>
    </recommendedName>
</protein>
<dbReference type="Pfam" id="PF01753">
    <property type="entry name" value="zf-MYND"/>
    <property type="match status" value="1"/>
</dbReference>
<feature type="domain" description="MYND-type" evidence="5">
    <location>
        <begin position="323"/>
        <end position="359"/>
    </location>
</feature>
<evidence type="ECO:0000256" key="4">
    <source>
        <dbReference type="PROSITE-ProRule" id="PRU00134"/>
    </source>
</evidence>
<evidence type="ECO:0000256" key="2">
    <source>
        <dbReference type="ARBA" id="ARBA00022771"/>
    </source>
</evidence>
<evidence type="ECO:0000256" key="3">
    <source>
        <dbReference type="ARBA" id="ARBA00022833"/>
    </source>
</evidence>
<keyword evidence="1" id="KW-0479">Metal-binding</keyword>
<evidence type="ECO:0000313" key="7">
    <source>
        <dbReference type="Proteomes" id="UP000217199"/>
    </source>
</evidence>
<evidence type="ECO:0000313" key="6">
    <source>
        <dbReference type="EMBL" id="PAV17522.1"/>
    </source>
</evidence>
<name>A0A286UD35_9AGAM</name>
<dbReference type="GO" id="GO:0008270">
    <property type="term" value="F:zinc ion binding"/>
    <property type="evidence" value="ECO:0007669"/>
    <property type="project" value="UniProtKB-KW"/>
</dbReference>
<dbReference type="Gene3D" id="6.10.140.2220">
    <property type="match status" value="1"/>
</dbReference>
<keyword evidence="7" id="KW-1185">Reference proteome</keyword>
<dbReference type="AlphaFoldDB" id="A0A286UD35"/>
<dbReference type="SUPFAM" id="SSF144232">
    <property type="entry name" value="HIT/MYND zinc finger-like"/>
    <property type="match status" value="1"/>
</dbReference>
<evidence type="ECO:0000256" key="1">
    <source>
        <dbReference type="ARBA" id="ARBA00022723"/>
    </source>
</evidence>
<dbReference type="OrthoDB" id="432970at2759"/>
<dbReference type="STRING" id="2282107.A0A286UD35"/>
<organism evidence="6 7">
    <name type="scientific">Pyrrhoderma noxium</name>
    <dbReference type="NCBI Taxonomy" id="2282107"/>
    <lineage>
        <taxon>Eukaryota</taxon>
        <taxon>Fungi</taxon>
        <taxon>Dikarya</taxon>
        <taxon>Basidiomycota</taxon>
        <taxon>Agaricomycotina</taxon>
        <taxon>Agaricomycetes</taxon>
        <taxon>Hymenochaetales</taxon>
        <taxon>Hymenochaetaceae</taxon>
        <taxon>Pyrrhoderma</taxon>
    </lineage>
</organism>
<dbReference type="PROSITE" id="PS01360">
    <property type="entry name" value="ZF_MYND_1"/>
    <property type="match status" value="1"/>
</dbReference>
<dbReference type="EMBL" id="NBII01000007">
    <property type="protein sequence ID" value="PAV17522.1"/>
    <property type="molecule type" value="Genomic_DNA"/>
</dbReference>